<dbReference type="GO" id="GO:0000127">
    <property type="term" value="C:transcription factor TFIIIC complex"/>
    <property type="evidence" value="ECO:0007669"/>
    <property type="project" value="TreeGrafter"/>
</dbReference>
<dbReference type="SMART" id="SM00028">
    <property type="entry name" value="TPR"/>
    <property type="match status" value="6"/>
</dbReference>
<feature type="region of interest" description="Disordered" evidence="3">
    <location>
        <begin position="1115"/>
        <end position="1138"/>
    </location>
</feature>
<dbReference type="SUPFAM" id="SSF48452">
    <property type="entry name" value="TPR-like"/>
    <property type="match status" value="1"/>
</dbReference>
<proteinExistence type="predicted"/>
<evidence type="ECO:0000313" key="5">
    <source>
        <dbReference type="Proteomes" id="UP001150538"/>
    </source>
</evidence>
<dbReference type="PANTHER" id="PTHR23082">
    <property type="entry name" value="TRANSCRIPTION INITIATION FACTOR IIIC TFIIIC , POLYPEPTIDE 3-RELATED"/>
    <property type="match status" value="1"/>
</dbReference>
<accession>A0A9W7ZVH8</accession>
<dbReference type="Pfam" id="PF13181">
    <property type="entry name" value="TPR_8"/>
    <property type="match status" value="1"/>
</dbReference>
<dbReference type="InterPro" id="IPR011990">
    <property type="entry name" value="TPR-like_helical_dom_sf"/>
</dbReference>
<dbReference type="OrthoDB" id="9991317at2759"/>
<dbReference type="Pfam" id="PF13432">
    <property type="entry name" value="TPR_16"/>
    <property type="match status" value="1"/>
</dbReference>
<sequence>MSTSKEPKNKDKLESNGMNVQQTVNDVTMEVDNIAIDDGLNTNELSLDKEHLENVIKAAKRAASAINETHQEASTSQHTSSNTDGTFLAPSTYHGGFYGSKAIHGIRSSLDQSAYEFQPGDVGTDMDFSIQPDNFNFYGVSRDDVRYDMGIPYEDGDDDEDGESIDESLLSPTLTKKSTIGLRQRTKKMPMLMSEGSEDEYSDLMDVEIEDDRDEDYVQTEEVDDEDDEIGDGGGEESDAYTSLSDNSDGEMDALFTSASGFDDIIREFSGIGRKTKKKSKAKVFKRAAAKKLSQELQILMGEANKHYVNQEFDKAVPLLQEVIRQDPKVLQAWNTLALIREEEGNIDLAIKIMLVAAHLTPRDGGNWKRVALLTLEQAEKVAEQGEDGSSATMGSAQRKLKEQALYCLTKSVRADVNDLEAWKDRTALAVELEEFKAACEGYKKLIKAYPHNLQYIREAAPILVHHKNSINLPIKWIESVMAHYDKEAIKETRRRHKKKLGKYTDGATVPLEEIDGYTYSDINILIEMRMMKSKFEEAIVDIKRGSRFIQGRGEQTQWDDVMLDDELDQEYLDYDPAVGPQDGESMDETTPAIDQNTFAGNPLPIELRIKLAQCRIMLGQHESGKNHINYLYRLPIESYSDLYYDLGETLITQGQMEMGVELYKKLDTLDNGENPEIWPKLASCFINLEDYDNALYFLNRSIESEPGDIGLRLDLCELYVKLEKNEDAQKCLHEIENIWVQRHKNSQAKPSENTYGAQPELWNDAEYNEIQKEITEEKIRLAEMVENESEALLNTQSLKENADEDIVKIRKNKRRKILSLKLKARENERRRHMLAKQDADMVFMKIKTLEGKIHDDEQARRSYCIVARRLFDDWRTMPAFYTSDRSKPFTGYRTVLRNWAMNKDPVFDESDDLYDTKKDSGGGNKDLVNRYQRLLNKIKVKKGGLGNRVPSSSAMDIEDRPSNSETKAVIDALLGTNDPLPTTFRGYSFDEWFKVLMNFAITLALSEQASEACSVLETLSNANVFYHNPEKLTTLKIMIFLISTRAEDFYQAYEAIRYFCGNRPTHKLVYRIYSAMLSYSTDAMTCFASGLSYKFLRRQVTLCEQILKQEKSNAGEGSITPIQTPTGEQKGNGPSKDILGQYAKAQQKPNLDHPTYKFPDKEKDYGVDEIESSKGIQVPTKLNQLPPPDPRIGQLNPVFGFNIPVKIQPNGLNEQHKATKDDIMAIRIVSGNITTCTRSYMFSTMHYTRALAIDPDNSTLCLSLGLSYISRAMTRKSDNRQLLIMQGYGYIMRYAVLRNKEFIEKANQGADGGGGDISRKDNPDIDFNDLRWIKSQEVAYNVGRSFHQLNLNYLAVRFYERALELSPLAKNRNENDSECDIYSTTDVVEIEPDNQDICREAAYNLANIYTASGAMGLAQILLERYCVI</sequence>
<dbReference type="Proteomes" id="UP001150538">
    <property type="component" value="Unassembled WGS sequence"/>
</dbReference>
<reference evidence="4" key="1">
    <citation type="submission" date="2022-07" db="EMBL/GenBank/DDBJ databases">
        <title>Phylogenomic reconstructions and comparative analyses of Kickxellomycotina fungi.</title>
        <authorList>
            <person name="Reynolds N.K."/>
            <person name="Stajich J.E."/>
            <person name="Barry K."/>
            <person name="Grigoriev I.V."/>
            <person name="Crous P."/>
            <person name="Smith M.E."/>
        </authorList>
    </citation>
    <scope>NUCLEOTIDE SEQUENCE</scope>
    <source>
        <strain evidence="4">NBRC 100468</strain>
    </source>
</reference>
<dbReference type="InterPro" id="IPR019734">
    <property type="entry name" value="TPR_rpt"/>
</dbReference>
<organism evidence="4 5">
    <name type="scientific">Mycoemilia scoparia</name>
    <dbReference type="NCBI Taxonomy" id="417184"/>
    <lineage>
        <taxon>Eukaryota</taxon>
        <taxon>Fungi</taxon>
        <taxon>Fungi incertae sedis</taxon>
        <taxon>Zoopagomycota</taxon>
        <taxon>Kickxellomycotina</taxon>
        <taxon>Kickxellomycetes</taxon>
        <taxon>Kickxellales</taxon>
        <taxon>Kickxellaceae</taxon>
        <taxon>Mycoemilia</taxon>
    </lineage>
</organism>
<comment type="caution">
    <text evidence="4">The sequence shown here is derived from an EMBL/GenBank/DDBJ whole genome shotgun (WGS) entry which is preliminary data.</text>
</comment>
<evidence type="ECO:0000256" key="2">
    <source>
        <dbReference type="SAM" id="Coils"/>
    </source>
</evidence>
<evidence type="ECO:0000256" key="3">
    <source>
        <dbReference type="SAM" id="MobiDB-lite"/>
    </source>
</evidence>
<dbReference type="PANTHER" id="PTHR23082:SF0">
    <property type="entry name" value="GENERAL TRANSCRIPTION FACTOR 3C POLYPEPTIDE 3"/>
    <property type="match status" value="1"/>
</dbReference>
<protein>
    <submittedName>
        <fullName evidence="4">Transcription factor TFIIIC subunit tfc4</fullName>
    </submittedName>
</protein>
<dbReference type="GO" id="GO:0006383">
    <property type="term" value="P:transcription by RNA polymerase III"/>
    <property type="evidence" value="ECO:0007669"/>
    <property type="project" value="InterPro"/>
</dbReference>
<dbReference type="PROSITE" id="PS50005">
    <property type="entry name" value="TPR"/>
    <property type="match status" value="2"/>
</dbReference>
<dbReference type="EMBL" id="JANBPU010000072">
    <property type="protein sequence ID" value="KAJ1917416.1"/>
    <property type="molecule type" value="Genomic_DNA"/>
</dbReference>
<dbReference type="InterPro" id="IPR039340">
    <property type="entry name" value="Tfc4/TFIIIC-102/Sfc4"/>
</dbReference>
<evidence type="ECO:0000313" key="4">
    <source>
        <dbReference type="EMBL" id="KAJ1917416.1"/>
    </source>
</evidence>
<feature type="coiled-coil region" evidence="2">
    <location>
        <begin position="42"/>
        <end position="69"/>
    </location>
</feature>
<dbReference type="Gene3D" id="1.25.40.10">
    <property type="entry name" value="Tetratricopeptide repeat domain"/>
    <property type="match status" value="3"/>
</dbReference>
<feature type="compositionally biased region" description="Polar residues" evidence="3">
    <location>
        <begin position="1121"/>
        <end position="1130"/>
    </location>
</feature>
<evidence type="ECO:0000256" key="1">
    <source>
        <dbReference type="PROSITE-ProRule" id="PRU00339"/>
    </source>
</evidence>
<feature type="repeat" description="TPR" evidence="1">
    <location>
        <begin position="676"/>
        <end position="709"/>
    </location>
</feature>
<feature type="compositionally biased region" description="Acidic residues" evidence="3">
    <location>
        <begin position="196"/>
        <end position="239"/>
    </location>
</feature>
<keyword evidence="1" id="KW-0802">TPR repeat</keyword>
<keyword evidence="5" id="KW-1185">Reference proteome</keyword>
<dbReference type="Pfam" id="PF14559">
    <property type="entry name" value="TPR_19"/>
    <property type="match status" value="1"/>
</dbReference>
<feature type="repeat" description="TPR" evidence="1">
    <location>
        <begin position="1337"/>
        <end position="1370"/>
    </location>
</feature>
<feature type="region of interest" description="Disordered" evidence="3">
    <location>
        <begin position="149"/>
        <end position="249"/>
    </location>
</feature>
<feature type="compositionally biased region" description="Acidic residues" evidence="3">
    <location>
        <begin position="154"/>
        <end position="166"/>
    </location>
</feature>
<keyword evidence="2" id="KW-0175">Coiled coil</keyword>
<name>A0A9W7ZVH8_9FUNG</name>
<gene>
    <name evidence="4" type="primary">TFC4</name>
    <name evidence="4" type="ORF">H4219_003227</name>
</gene>